<sequence>MIAQRGRLFTRSFAGQTVTETKGWNVVPLCSAPQIWNAY</sequence>
<reference evidence="1" key="1">
    <citation type="journal article" date="2021" name="Proc. Natl. Acad. Sci. U.S.A.">
        <title>A Catalog of Tens of Thousands of Viruses from Human Metagenomes Reveals Hidden Associations with Chronic Diseases.</title>
        <authorList>
            <person name="Tisza M.J."/>
            <person name="Buck C.B."/>
        </authorList>
    </citation>
    <scope>NUCLEOTIDE SEQUENCE</scope>
    <source>
        <strain evidence="1">Ct8Lf7</strain>
    </source>
</reference>
<organism evidence="1">
    <name type="scientific">Podoviridae sp. ct8Lf7</name>
    <dbReference type="NCBI Taxonomy" id="2827723"/>
    <lineage>
        <taxon>Viruses</taxon>
        <taxon>Duplodnaviria</taxon>
        <taxon>Heunggongvirae</taxon>
        <taxon>Uroviricota</taxon>
        <taxon>Caudoviricetes</taxon>
    </lineage>
</organism>
<dbReference type="EMBL" id="BK032511">
    <property type="protein sequence ID" value="DAF44446.1"/>
    <property type="molecule type" value="Genomic_DNA"/>
</dbReference>
<proteinExistence type="predicted"/>
<accession>A0A8S5S0D6</accession>
<protein>
    <submittedName>
        <fullName evidence="1">Uncharacterized protein</fullName>
    </submittedName>
</protein>
<name>A0A8S5S0D6_9CAUD</name>
<evidence type="ECO:0000313" key="1">
    <source>
        <dbReference type="EMBL" id="DAF44446.1"/>
    </source>
</evidence>